<dbReference type="EMBL" id="HBHK01010604">
    <property type="protein sequence ID" value="CAD9679657.1"/>
    <property type="molecule type" value="Transcribed_RNA"/>
</dbReference>
<sequence>MSDTVERLRLTCAKVIHVTFMIIACSVAIYGLARLDDMGERPGFLDVFGELGLGHSFAEDIQGDLDNFGFTRANVVLVTFKYIAKLVVVYAWLGLCGWKVNMKHFFGWLAFYGLVAHILRMYWRQRMKYYINQGPQDVAILASGVYHGRYQQNLGWQDIPNFTLHLDDVNNTCSGYGKDSVGSYTLQGLCRGKRLAVEKTYIIRTVDKRVNFGHTVWLQLEFQKLERHSTQARPSWGFVGSWEVSITSFFHKGNNSMEIWQEDTTTNCNPPAETLAPEDCAEETKDKI</sequence>
<feature type="transmembrane region" description="Helical" evidence="2">
    <location>
        <begin position="75"/>
        <end position="93"/>
    </location>
</feature>
<name>A0A7S2RU11_9STRA</name>
<evidence type="ECO:0000256" key="2">
    <source>
        <dbReference type="SAM" id="Phobius"/>
    </source>
</evidence>
<dbReference type="PROSITE" id="PS51257">
    <property type="entry name" value="PROKAR_LIPOPROTEIN"/>
    <property type="match status" value="1"/>
</dbReference>
<feature type="transmembrane region" description="Helical" evidence="2">
    <location>
        <begin position="15"/>
        <end position="33"/>
    </location>
</feature>
<feature type="region of interest" description="Disordered" evidence="1">
    <location>
        <begin position="268"/>
        <end position="288"/>
    </location>
</feature>
<feature type="transmembrane region" description="Helical" evidence="2">
    <location>
        <begin position="105"/>
        <end position="123"/>
    </location>
</feature>
<keyword evidence="2" id="KW-0812">Transmembrane</keyword>
<evidence type="ECO:0000313" key="3">
    <source>
        <dbReference type="EMBL" id="CAD9679657.1"/>
    </source>
</evidence>
<gene>
    <name evidence="3" type="ORF">QSP1433_LOCUS6636</name>
</gene>
<reference evidence="3" key="1">
    <citation type="submission" date="2021-01" db="EMBL/GenBank/DDBJ databases">
        <authorList>
            <person name="Corre E."/>
            <person name="Pelletier E."/>
            <person name="Niang G."/>
            <person name="Scheremetjew M."/>
            <person name="Finn R."/>
            <person name="Kale V."/>
            <person name="Holt S."/>
            <person name="Cochrane G."/>
            <person name="Meng A."/>
            <person name="Brown T."/>
            <person name="Cohen L."/>
        </authorList>
    </citation>
    <scope>NUCLEOTIDE SEQUENCE</scope>
    <source>
        <strain evidence="3">NY070348D</strain>
    </source>
</reference>
<organism evidence="3">
    <name type="scientific">Mucochytrium quahogii</name>
    <dbReference type="NCBI Taxonomy" id="96639"/>
    <lineage>
        <taxon>Eukaryota</taxon>
        <taxon>Sar</taxon>
        <taxon>Stramenopiles</taxon>
        <taxon>Bigyra</taxon>
        <taxon>Labyrinthulomycetes</taxon>
        <taxon>Thraustochytrida</taxon>
        <taxon>Thraustochytriidae</taxon>
        <taxon>Mucochytrium</taxon>
    </lineage>
</organism>
<keyword evidence="2" id="KW-0472">Membrane</keyword>
<dbReference type="AlphaFoldDB" id="A0A7S2RU11"/>
<accession>A0A7S2RU11</accession>
<proteinExistence type="predicted"/>
<keyword evidence="2" id="KW-1133">Transmembrane helix</keyword>
<evidence type="ECO:0000256" key="1">
    <source>
        <dbReference type="SAM" id="MobiDB-lite"/>
    </source>
</evidence>
<protein>
    <submittedName>
        <fullName evidence="3">Uncharacterized protein</fullName>
    </submittedName>
</protein>